<dbReference type="STRING" id="561061.SAMN05660862_2629"/>
<dbReference type="EMBL" id="FXAU01000004">
    <property type="protein sequence ID" value="SMG36478.1"/>
    <property type="molecule type" value="Genomic_DNA"/>
</dbReference>
<keyword evidence="2" id="KW-1185">Reference proteome</keyword>
<reference evidence="1 2" key="1">
    <citation type="submission" date="2017-04" db="EMBL/GenBank/DDBJ databases">
        <authorList>
            <person name="Afonso C.L."/>
            <person name="Miller P.J."/>
            <person name="Scott M.A."/>
            <person name="Spackman E."/>
            <person name="Goraichik I."/>
            <person name="Dimitrov K.M."/>
            <person name="Suarez D.L."/>
            <person name="Swayne D.E."/>
        </authorList>
    </citation>
    <scope>NUCLEOTIDE SEQUENCE [LARGE SCALE GENOMIC DNA]</scope>
    <source>
        <strain evidence="1 2">DSM 22418</strain>
    </source>
</reference>
<organism evidence="1 2">
    <name type="scientific">Sphingobacterium psychroaquaticum</name>
    <dbReference type="NCBI Taxonomy" id="561061"/>
    <lineage>
        <taxon>Bacteria</taxon>
        <taxon>Pseudomonadati</taxon>
        <taxon>Bacteroidota</taxon>
        <taxon>Sphingobacteriia</taxon>
        <taxon>Sphingobacteriales</taxon>
        <taxon>Sphingobacteriaceae</taxon>
        <taxon>Sphingobacterium</taxon>
    </lineage>
</organism>
<sequence length="424" mass="48946">MTNETFVLHLLESFDIYLLSFVLSFVLYYWLYKGVLGSIFDPLTLQVVGSMFGFSVVLFLFFKELITSYYFTNYVLTQSAFFLGFFIIKQRPLAESDYPRLKINKNLLITETSFLVFSLLNILLQIVSYVLVGIPLYKDSRLETYMEGGGIGLIGRLLSVLVILGLFTGVVTFFQTQKKQLKWYFIFYCMISAVFFFLSGSRSSFITFFIIFFFYKAMIGDTRKKDSKKNFYWLIVITIAAILIMYLKADSLLDASSDFLKRIVGFGDVYWAAYPEDNLSKIEPASPFYAVFGDILASYRIVGWSDIPKSIGLQLFNMNYPYWDVTFGSNARHNVFGLVYFGYIGSILFSFILGLFLGAFRMYGFKNMRNVGIVGMFYCVLYMRIASIETDIGFVVSELNSLLMTLILVFPFIMLLYIKIKKYE</sequence>
<proteinExistence type="predicted"/>
<evidence type="ECO:0000313" key="2">
    <source>
        <dbReference type="Proteomes" id="UP000192980"/>
    </source>
</evidence>
<protein>
    <submittedName>
        <fullName evidence="1">Oligosaccharide repeat unit polymerase</fullName>
    </submittedName>
</protein>
<dbReference type="Proteomes" id="UP000192980">
    <property type="component" value="Unassembled WGS sequence"/>
</dbReference>
<name>A0A1X7K7U6_9SPHI</name>
<dbReference type="AlphaFoldDB" id="A0A1X7K7U6"/>
<dbReference type="RefSeq" id="WP_085473355.1">
    <property type="nucleotide sequence ID" value="NZ_CP038029.1"/>
</dbReference>
<dbReference type="OrthoDB" id="928337at2"/>
<gene>
    <name evidence="1" type="ORF">SAMN05660862_2629</name>
</gene>
<accession>A0A1X7K7U6</accession>
<evidence type="ECO:0000313" key="1">
    <source>
        <dbReference type="EMBL" id="SMG36478.1"/>
    </source>
</evidence>